<sequence length="116" mass="13659">MPDSLTAEQKEEIDDKALTTIQLYLSDEILREILDEKITAGLRLKLESLYMTKSLTNKLYLKQHLFMLRMTEVMKAKLSDMYMFYRVPLSRPGLLVFPGTPTNPPYTKKFFLYTKR</sequence>
<reference evidence="1" key="1">
    <citation type="submission" date="2020-07" db="EMBL/GenBank/DDBJ databases">
        <authorList>
            <person name="Lin J."/>
        </authorList>
    </citation>
    <scope>NUCLEOTIDE SEQUENCE</scope>
</reference>
<dbReference type="Pfam" id="PF14223">
    <property type="entry name" value="Retrotran_gag_2"/>
    <property type="match status" value="1"/>
</dbReference>
<protein>
    <submittedName>
        <fullName evidence="1">Uncharacterized protein</fullName>
    </submittedName>
</protein>
<organism evidence="1">
    <name type="scientific">Ananas comosus var. bracteatus</name>
    <name type="common">red pineapple</name>
    <dbReference type="NCBI Taxonomy" id="296719"/>
    <lineage>
        <taxon>Eukaryota</taxon>
        <taxon>Viridiplantae</taxon>
        <taxon>Streptophyta</taxon>
        <taxon>Embryophyta</taxon>
        <taxon>Tracheophyta</taxon>
        <taxon>Spermatophyta</taxon>
        <taxon>Magnoliopsida</taxon>
        <taxon>Liliopsida</taxon>
        <taxon>Poales</taxon>
        <taxon>Bromeliaceae</taxon>
        <taxon>Bromelioideae</taxon>
        <taxon>Ananas</taxon>
    </lineage>
</organism>
<evidence type="ECO:0000313" key="1">
    <source>
        <dbReference type="EMBL" id="CAD1835542.1"/>
    </source>
</evidence>
<name>A0A6V7PXE9_ANACO</name>
<accession>A0A6V7PXE9</accession>
<dbReference type="AlphaFoldDB" id="A0A6V7PXE9"/>
<gene>
    <name evidence="1" type="ORF">CB5_LOCUS18753</name>
</gene>
<dbReference type="EMBL" id="LR862153">
    <property type="protein sequence ID" value="CAD1835542.1"/>
    <property type="molecule type" value="Genomic_DNA"/>
</dbReference>
<proteinExistence type="predicted"/>